<evidence type="ECO:0000256" key="3">
    <source>
        <dbReference type="ARBA" id="ARBA00022989"/>
    </source>
</evidence>
<comment type="caution">
    <text evidence="7">The sequence shown here is derived from an EMBL/GenBank/DDBJ whole genome shotgun (WGS) entry which is preliminary data.</text>
</comment>
<feature type="region of interest" description="Disordered" evidence="5">
    <location>
        <begin position="530"/>
        <end position="589"/>
    </location>
</feature>
<feature type="transmembrane region" description="Helical" evidence="6">
    <location>
        <begin position="199"/>
        <end position="221"/>
    </location>
</feature>
<accession>A0ABQ7JTP6</accession>
<keyword evidence="4 6" id="KW-0472">Membrane</keyword>
<dbReference type="EMBL" id="JAAAIM010000735">
    <property type="protein sequence ID" value="KAG0284765.1"/>
    <property type="molecule type" value="Genomic_DNA"/>
</dbReference>
<sequence>MTADSSRRPNLPHDASEATIWEEDQGEDSPLLSDTITSTKEESVDATTIYAQILEVHLPRYKRPSAIWLYFLYGIVSITTGMMAGTLAQFEISLLCREYMNRYPPSNETVTTTAGTAATQLTAGLLNAVMMTHSTSLSPMTMLLGEVNAFSPSDACKAPEIQAFTAKALAVMQVLGAICGMLSIGFWASLSDKHGRVRLMLVGCAASLITLTCLGIMGMWWDQVGFPLLYIMGTIGGLLGGISLNATLSLAYAADCTPTSQRSLVFSRLHAVLFFGLMVGPPIGSAVVLSRSFMTLIQICLATTGFSGIVLAFVVPESLPSKQSAHIRELYEKAIGPKAVQAAASSKRSQENVAWHSHVARSLQFFKPNGHNTNLIILAAISFLQTLALKGTMSVLILYTIKVFNWREREDGWLFFLGSLVRLISLLILSPILVHSFHKWNKKRREALAAGHQARKEPNNKDIFSTPSSSSTNIDHNTLPCAKSQDRSDTYITKNNNTIGDHQAQISLGEDDLNAASSIEHLGEAALNLSDDEESFQERRRRKSNADTLTSTTRPNYSSTSSAAPRKHSVGSDSQSSQQEEQQKKAEKAHDDLRLDTWIVRLGYAISSATYVGYGLATEPWMFYLWSSLHAISIIAVPSLRSLITSQVEPSQFGAILGAVQVLDSMSGILSPVMISWVYALTVGTMPEFVWYTCAALTGICAVLSTMIHQRQSVQRASSA</sequence>
<evidence type="ECO:0000256" key="5">
    <source>
        <dbReference type="SAM" id="MobiDB-lite"/>
    </source>
</evidence>
<feature type="compositionally biased region" description="Polar residues" evidence="5">
    <location>
        <begin position="546"/>
        <end position="563"/>
    </location>
</feature>
<feature type="transmembrane region" description="Helical" evidence="6">
    <location>
        <begin position="168"/>
        <end position="187"/>
    </location>
</feature>
<keyword evidence="3 6" id="KW-1133">Transmembrane helix</keyword>
<evidence type="ECO:0000256" key="6">
    <source>
        <dbReference type="SAM" id="Phobius"/>
    </source>
</evidence>
<organism evidence="7 8">
    <name type="scientific">Linnemannia gamsii</name>
    <dbReference type="NCBI Taxonomy" id="64522"/>
    <lineage>
        <taxon>Eukaryota</taxon>
        <taxon>Fungi</taxon>
        <taxon>Fungi incertae sedis</taxon>
        <taxon>Mucoromycota</taxon>
        <taxon>Mortierellomycotina</taxon>
        <taxon>Mortierellomycetes</taxon>
        <taxon>Mortierellales</taxon>
        <taxon>Mortierellaceae</taxon>
        <taxon>Linnemannia</taxon>
    </lineage>
</organism>
<reference evidence="7 8" key="1">
    <citation type="journal article" date="2020" name="Fungal Divers.">
        <title>Resolving the Mortierellaceae phylogeny through synthesis of multi-gene phylogenetics and phylogenomics.</title>
        <authorList>
            <person name="Vandepol N."/>
            <person name="Liber J."/>
            <person name="Desiro A."/>
            <person name="Na H."/>
            <person name="Kennedy M."/>
            <person name="Barry K."/>
            <person name="Grigoriev I.V."/>
            <person name="Miller A.N."/>
            <person name="O'Donnell K."/>
            <person name="Stajich J.E."/>
            <person name="Bonito G."/>
        </authorList>
    </citation>
    <scope>NUCLEOTIDE SEQUENCE [LARGE SCALE GENOMIC DNA]</scope>
    <source>
        <strain evidence="7 8">AD045</strain>
    </source>
</reference>
<dbReference type="PANTHER" id="PTHR23507:SF1">
    <property type="entry name" value="FI18259P1-RELATED"/>
    <property type="match status" value="1"/>
</dbReference>
<keyword evidence="8" id="KW-1185">Reference proteome</keyword>
<evidence type="ECO:0008006" key="9">
    <source>
        <dbReference type="Google" id="ProtNLM"/>
    </source>
</evidence>
<feature type="region of interest" description="Disordered" evidence="5">
    <location>
        <begin position="448"/>
        <end position="496"/>
    </location>
</feature>
<comment type="subcellular location">
    <subcellularLocation>
        <location evidence="1">Membrane</location>
        <topology evidence="1">Multi-pass membrane protein</topology>
    </subcellularLocation>
</comment>
<evidence type="ECO:0000313" key="8">
    <source>
        <dbReference type="Proteomes" id="UP001194696"/>
    </source>
</evidence>
<dbReference type="PANTHER" id="PTHR23507">
    <property type="entry name" value="ZGC:174356"/>
    <property type="match status" value="1"/>
</dbReference>
<feature type="compositionally biased region" description="Polar residues" evidence="5">
    <location>
        <begin position="462"/>
        <end position="476"/>
    </location>
</feature>
<keyword evidence="2 6" id="KW-0812">Transmembrane</keyword>
<dbReference type="InterPro" id="IPR036259">
    <property type="entry name" value="MFS_trans_sf"/>
</dbReference>
<dbReference type="Pfam" id="PF07690">
    <property type="entry name" value="MFS_1"/>
    <property type="match status" value="1"/>
</dbReference>
<proteinExistence type="predicted"/>
<feature type="transmembrane region" description="Helical" evidence="6">
    <location>
        <begin position="227"/>
        <end position="253"/>
    </location>
</feature>
<feature type="transmembrane region" description="Helical" evidence="6">
    <location>
        <begin position="413"/>
        <end position="434"/>
    </location>
</feature>
<feature type="transmembrane region" description="Helical" evidence="6">
    <location>
        <begin position="67"/>
        <end position="90"/>
    </location>
</feature>
<name>A0ABQ7JTP6_9FUNG</name>
<evidence type="ECO:0000256" key="1">
    <source>
        <dbReference type="ARBA" id="ARBA00004141"/>
    </source>
</evidence>
<evidence type="ECO:0000313" key="7">
    <source>
        <dbReference type="EMBL" id="KAG0284765.1"/>
    </source>
</evidence>
<feature type="transmembrane region" description="Helical" evidence="6">
    <location>
        <begin position="375"/>
        <end position="401"/>
    </location>
</feature>
<feature type="transmembrane region" description="Helical" evidence="6">
    <location>
        <begin position="656"/>
        <end position="677"/>
    </location>
</feature>
<feature type="transmembrane region" description="Helical" evidence="6">
    <location>
        <begin position="623"/>
        <end position="644"/>
    </location>
</feature>
<evidence type="ECO:0000256" key="4">
    <source>
        <dbReference type="ARBA" id="ARBA00023136"/>
    </source>
</evidence>
<dbReference type="Proteomes" id="UP001194696">
    <property type="component" value="Unassembled WGS sequence"/>
</dbReference>
<feature type="transmembrane region" description="Helical" evidence="6">
    <location>
        <begin position="598"/>
        <end position="617"/>
    </location>
</feature>
<evidence type="ECO:0000256" key="2">
    <source>
        <dbReference type="ARBA" id="ARBA00022692"/>
    </source>
</evidence>
<feature type="transmembrane region" description="Helical" evidence="6">
    <location>
        <begin position="689"/>
        <end position="708"/>
    </location>
</feature>
<feature type="transmembrane region" description="Helical" evidence="6">
    <location>
        <begin position="295"/>
        <end position="315"/>
    </location>
</feature>
<feature type="transmembrane region" description="Helical" evidence="6">
    <location>
        <begin position="265"/>
        <end position="289"/>
    </location>
</feature>
<dbReference type="Gene3D" id="1.20.1250.20">
    <property type="entry name" value="MFS general substrate transporter like domains"/>
    <property type="match status" value="2"/>
</dbReference>
<gene>
    <name evidence="7" type="ORF">BGZ96_010896</name>
</gene>
<dbReference type="InterPro" id="IPR011701">
    <property type="entry name" value="MFS"/>
</dbReference>
<feature type="region of interest" description="Disordered" evidence="5">
    <location>
        <begin position="1"/>
        <end position="31"/>
    </location>
</feature>
<protein>
    <recommendedName>
        <fullName evidence="9">MFS general substrate transporter</fullName>
    </recommendedName>
</protein>
<dbReference type="SUPFAM" id="SSF103473">
    <property type="entry name" value="MFS general substrate transporter"/>
    <property type="match status" value="2"/>
</dbReference>